<comment type="caution">
    <text evidence="2">The sequence shown here is derived from an EMBL/GenBank/DDBJ whole genome shotgun (WGS) entry which is preliminary data.</text>
</comment>
<organism evidence="2 3">
    <name type="scientific">Brachyspira hampsonii</name>
    <dbReference type="NCBI Taxonomy" id="1287055"/>
    <lineage>
        <taxon>Bacteria</taxon>
        <taxon>Pseudomonadati</taxon>
        <taxon>Spirochaetota</taxon>
        <taxon>Spirochaetia</taxon>
        <taxon>Brachyspirales</taxon>
        <taxon>Brachyspiraceae</taxon>
        <taxon>Brachyspira</taxon>
    </lineage>
</organism>
<dbReference type="RefSeq" id="WP_069727148.1">
    <property type="nucleotide sequence ID" value="NZ_MDCO01000012.1"/>
</dbReference>
<feature type="coiled-coil region" evidence="1">
    <location>
        <begin position="6"/>
        <end position="51"/>
    </location>
</feature>
<keyword evidence="1" id="KW-0175">Coiled coil</keyword>
<gene>
    <name evidence="2" type="ORF">BFL38_03625</name>
</gene>
<dbReference type="AlphaFoldDB" id="A0A1E5NCH3"/>
<name>A0A1E5NCH3_9SPIR</name>
<evidence type="ECO:0000256" key="1">
    <source>
        <dbReference type="SAM" id="Coils"/>
    </source>
</evidence>
<dbReference type="Proteomes" id="UP000095247">
    <property type="component" value="Unassembled WGS sequence"/>
</dbReference>
<reference evidence="2 3" key="1">
    <citation type="submission" date="2016-08" db="EMBL/GenBank/DDBJ databases">
        <title>Characterization and recognition of Brachyspira hampsonii sp. nov., a novel intestinal spirochete that is pathogenic to pigs.</title>
        <authorList>
            <person name="Mirajkar N."/>
            <person name="La T."/>
            <person name="Phillips N."/>
            <person name="Hampson D."/>
            <person name="Gebhart C."/>
        </authorList>
    </citation>
    <scope>NUCLEOTIDE SEQUENCE [LARGE SCALE GENOMIC DNA]</scope>
    <source>
        <strain evidence="2 3">P280/1</strain>
    </source>
</reference>
<dbReference type="EMBL" id="MDCO01000012">
    <property type="protein sequence ID" value="OEJ13845.1"/>
    <property type="molecule type" value="Genomic_DNA"/>
</dbReference>
<proteinExistence type="predicted"/>
<sequence length="114" mass="13453">MAKESITELNKKETSLIEKYIKLKNEEKKNKENIEALKDDVLELLKEHEGKVVHNGYNISMHENTSYQYSEAIVNIETEIKVLKQREVTLQIAKEKQKTEYIKVYELQNKNKEA</sequence>
<protein>
    <submittedName>
        <fullName evidence="2">Uncharacterized protein</fullName>
    </submittedName>
</protein>
<evidence type="ECO:0000313" key="3">
    <source>
        <dbReference type="Proteomes" id="UP000095247"/>
    </source>
</evidence>
<accession>A0A1E5NCH3</accession>
<evidence type="ECO:0000313" key="2">
    <source>
        <dbReference type="EMBL" id="OEJ13845.1"/>
    </source>
</evidence>